<evidence type="ECO:0000313" key="9">
    <source>
        <dbReference type="Proteomes" id="UP001595478"/>
    </source>
</evidence>
<comment type="similarity">
    <text evidence="1 5">Belongs to the peptidase S41A family.</text>
</comment>
<dbReference type="EC" id="3.4.21.102" evidence="8"/>
<keyword evidence="3 5" id="KW-0378">Hydrolase</keyword>
<dbReference type="SUPFAM" id="SSF52096">
    <property type="entry name" value="ClpP/crotonase"/>
    <property type="match status" value="1"/>
</dbReference>
<dbReference type="NCBIfam" id="TIGR00225">
    <property type="entry name" value="prc"/>
    <property type="match status" value="1"/>
</dbReference>
<accession>A0ABV7FMX1</accession>
<organism evidence="8 9">
    <name type="scientific">Agaribacter flavus</name>
    <dbReference type="NCBI Taxonomy" id="1902781"/>
    <lineage>
        <taxon>Bacteria</taxon>
        <taxon>Pseudomonadati</taxon>
        <taxon>Pseudomonadota</taxon>
        <taxon>Gammaproteobacteria</taxon>
        <taxon>Alteromonadales</taxon>
        <taxon>Alteromonadaceae</taxon>
        <taxon>Agaribacter</taxon>
    </lineage>
</organism>
<keyword evidence="6" id="KW-0732">Signal</keyword>
<comment type="caution">
    <text evidence="8">The sequence shown here is derived from an EMBL/GenBank/DDBJ whole genome shotgun (WGS) entry which is preliminary data.</text>
</comment>
<feature type="domain" description="PDZ" evidence="7">
    <location>
        <begin position="246"/>
        <end position="317"/>
    </location>
</feature>
<dbReference type="Pfam" id="PF11818">
    <property type="entry name" value="DUF3340"/>
    <property type="match status" value="1"/>
</dbReference>
<feature type="signal peptide" evidence="6">
    <location>
        <begin position="1"/>
        <end position="30"/>
    </location>
</feature>
<evidence type="ECO:0000256" key="4">
    <source>
        <dbReference type="ARBA" id="ARBA00022825"/>
    </source>
</evidence>
<dbReference type="Gene3D" id="2.30.42.10">
    <property type="match status" value="1"/>
</dbReference>
<keyword evidence="2 5" id="KW-0645">Protease</keyword>
<dbReference type="NCBIfam" id="NF008388">
    <property type="entry name" value="PRK11186.1"/>
    <property type="match status" value="1"/>
</dbReference>
<dbReference type="Proteomes" id="UP001595478">
    <property type="component" value="Unassembled WGS sequence"/>
</dbReference>
<protein>
    <submittedName>
        <fullName evidence="8">Carboxy terminal-processing peptidase</fullName>
        <ecNumber evidence="8">3.4.21.102</ecNumber>
    </submittedName>
</protein>
<dbReference type="Pfam" id="PF03572">
    <property type="entry name" value="Peptidase_S41"/>
    <property type="match status" value="1"/>
</dbReference>
<dbReference type="PROSITE" id="PS50106">
    <property type="entry name" value="PDZ"/>
    <property type="match status" value="1"/>
</dbReference>
<proteinExistence type="inferred from homology"/>
<dbReference type="InterPro" id="IPR001478">
    <property type="entry name" value="PDZ"/>
</dbReference>
<dbReference type="EMBL" id="JBHRSW010000014">
    <property type="protein sequence ID" value="MFC3121664.1"/>
    <property type="molecule type" value="Genomic_DNA"/>
</dbReference>
<keyword evidence="9" id="KW-1185">Reference proteome</keyword>
<dbReference type="InterPro" id="IPR036034">
    <property type="entry name" value="PDZ_sf"/>
</dbReference>
<dbReference type="RefSeq" id="WP_376919799.1">
    <property type="nucleotide sequence ID" value="NZ_JBHRSW010000014.1"/>
</dbReference>
<dbReference type="PANTHER" id="PTHR32060:SF22">
    <property type="entry name" value="CARBOXYL-TERMINAL-PROCESSING PEPTIDASE 3, CHLOROPLASTIC"/>
    <property type="match status" value="1"/>
</dbReference>
<evidence type="ECO:0000256" key="3">
    <source>
        <dbReference type="ARBA" id="ARBA00022801"/>
    </source>
</evidence>
<dbReference type="Pfam" id="PF17804">
    <property type="entry name" value="TSP_NTD"/>
    <property type="match status" value="1"/>
</dbReference>
<dbReference type="Pfam" id="PF00595">
    <property type="entry name" value="PDZ"/>
    <property type="match status" value="1"/>
</dbReference>
<keyword evidence="4 5" id="KW-0720">Serine protease</keyword>
<evidence type="ECO:0000256" key="6">
    <source>
        <dbReference type="SAM" id="SignalP"/>
    </source>
</evidence>
<evidence type="ECO:0000259" key="7">
    <source>
        <dbReference type="PROSITE" id="PS50106"/>
    </source>
</evidence>
<evidence type="ECO:0000256" key="1">
    <source>
        <dbReference type="ARBA" id="ARBA00009179"/>
    </source>
</evidence>
<dbReference type="Gene3D" id="3.90.226.10">
    <property type="entry name" value="2-enoyl-CoA Hydratase, Chain A, domain 1"/>
    <property type="match status" value="1"/>
</dbReference>
<dbReference type="CDD" id="cd07560">
    <property type="entry name" value="Peptidase_S41_CPP"/>
    <property type="match status" value="1"/>
</dbReference>
<dbReference type="SMART" id="SM00245">
    <property type="entry name" value="TSPc"/>
    <property type="match status" value="1"/>
</dbReference>
<dbReference type="InterPro" id="IPR005151">
    <property type="entry name" value="Tail-specific_protease"/>
</dbReference>
<gene>
    <name evidence="8" type="primary">prc</name>
    <name evidence="8" type="ORF">ACFOHL_08525</name>
</gene>
<dbReference type="GO" id="GO:0004252">
    <property type="term" value="F:serine-type endopeptidase activity"/>
    <property type="evidence" value="ECO:0007669"/>
    <property type="project" value="UniProtKB-EC"/>
</dbReference>
<dbReference type="CDD" id="cd06782">
    <property type="entry name" value="cpPDZ_CPP-like"/>
    <property type="match status" value="1"/>
</dbReference>
<evidence type="ECO:0000313" key="8">
    <source>
        <dbReference type="EMBL" id="MFC3121664.1"/>
    </source>
</evidence>
<dbReference type="InterPro" id="IPR004447">
    <property type="entry name" value="Peptidase_S41A"/>
</dbReference>
<dbReference type="PANTHER" id="PTHR32060">
    <property type="entry name" value="TAIL-SPECIFIC PROTEASE"/>
    <property type="match status" value="1"/>
</dbReference>
<sequence length="685" mass="77977">MNVKRFAAKKLFLATTFIGFANFYFAPAYAKVATESVEIPDLAQEEQHAKAATRISELFTRAHYKKVSIDDALSEKVFHKYLDALDNSKHFFLAKDIEQFSKYREKFDEAIKVGNLEIAYDMYSLNLERRRARLEFALSLLEQEFDFEKAGDKFFYDREDAQWAQTSQELDEVWRQRVKYDALNLVLADKTVEEAKTLLNKRYKRAIRRLSQTNSEDVFQTVMNAFARSIEAHTSYLSPRNTERFQMDMNLSLEGIGAVLRSEDDHTVVVSVVAGGPADKNGEIKPQDKILGVAQEDEETYVDVVGWRLDEVVELIKGPKGSSVKLQVQKGGSDSKKVIDVAITRDKVKLEDKAAKSEVYEQEDGKKIGVIEIPSFYHRLHADVIKLLNEFNEQDVQGVIVDLRGNGGGSLPEAVALSGLFIDKGPIVQIRRENGHIEVNRDRDGLVTYDGPLTVLVDRFSASASEIFAAAMQDFNRAIIIGEQTFGKGTVQQHRSLGRIYDFYENKLGAVQYTMAKFYRISGGSTQHKGVKPDILYPSAIEPEEWGESKEENALPWDKIKRANYVTVTNSHNMIDVLTAKHNARVVKDPEFQYIYDDIEEYKKNKDKKFISLVASERKAESKKNDEKRLIRVNERLERMGLSKVESLEDELPEKLEEIDPFLTEAVNITSDMIKTGSYALNTRS</sequence>
<dbReference type="Gene3D" id="3.30.750.44">
    <property type="match status" value="1"/>
</dbReference>
<dbReference type="InterPro" id="IPR029045">
    <property type="entry name" value="ClpP/crotonase-like_dom_sf"/>
</dbReference>
<reference evidence="9" key="1">
    <citation type="journal article" date="2019" name="Int. J. Syst. Evol. Microbiol.">
        <title>The Global Catalogue of Microorganisms (GCM) 10K type strain sequencing project: providing services to taxonomists for standard genome sequencing and annotation.</title>
        <authorList>
            <consortium name="The Broad Institute Genomics Platform"/>
            <consortium name="The Broad Institute Genome Sequencing Center for Infectious Disease"/>
            <person name="Wu L."/>
            <person name="Ma J."/>
        </authorList>
    </citation>
    <scope>NUCLEOTIDE SEQUENCE [LARGE SCALE GENOMIC DNA]</scope>
    <source>
        <strain evidence="9">KCTC 52473</strain>
    </source>
</reference>
<evidence type="ECO:0000256" key="2">
    <source>
        <dbReference type="ARBA" id="ARBA00022670"/>
    </source>
</evidence>
<name>A0ABV7FMX1_9ALTE</name>
<dbReference type="SUPFAM" id="SSF50156">
    <property type="entry name" value="PDZ domain-like"/>
    <property type="match status" value="1"/>
</dbReference>
<evidence type="ECO:0000256" key="5">
    <source>
        <dbReference type="RuleBase" id="RU004404"/>
    </source>
</evidence>
<dbReference type="InterPro" id="IPR020992">
    <property type="entry name" value="Tail_Prtase_C"/>
</dbReference>
<dbReference type="SMART" id="SM00228">
    <property type="entry name" value="PDZ"/>
    <property type="match status" value="1"/>
</dbReference>
<feature type="chain" id="PRO_5046909574" evidence="6">
    <location>
        <begin position="31"/>
        <end position="685"/>
    </location>
</feature>
<dbReference type="InterPro" id="IPR040573">
    <property type="entry name" value="TSP_N"/>
</dbReference>